<evidence type="ECO:0000259" key="1">
    <source>
        <dbReference type="Pfam" id="PF03572"/>
    </source>
</evidence>
<evidence type="ECO:0000313" key="3">
    <source>
        <dbReference type="Proteomes" id="UP001175097"/>
    </source>
</evidence>
<organism evidence="2 3">
    <name type="scientific">Sporosarcina highlanderae</name>
    <dbReference type="NCBI Taxonomy" id="3035916"/>
    <lineage>
        <taxon>Bacteria</taxon>
        <taxon>Bacillati</taxon>
        <taxon>Bacillota</taxon>
        <taxon>Bacilli</taxon>
        <taxon>Bacillales</taxon>
        <taxon>Caryophanaceae</taxon>
        <taxon>Sporosarcina</taxon>
    </lineage>
</organism>
<name>A0ABT8JPZ1_9BACL</name>
<dbReference type="RefSeq" id="WP_301242754.1">
    <property type="nucleotide sequence ID" value="NZ_JAROCC010000004.1"/>
</dbReference>
<dbReference type="Proteomes" id="UP001175097">
    <property type="component" value="Unassembled WGS sequence"/>
</dbReference>
<sequence length="431" mass="49863">MIRYLEIFKEVVDIVHHDYAGYDEKRGWDDPAHYLEEIERLIAGQQITPQVFTDLVSEYLMAFQDQHMYFNLKGSDDVKASTRGFRTRRYEDALYVVETCEEGRFSAGSKIVSLDQQEIETVIASDRSFLRETSAEREDWTHLLNKSSSIEIEDENGELLTFDLKDYEPVSKKLTPSMEEVDQETLRITFPSFVNVDETMEFVKNLEEKLKACTNLIIDVRKNGGGNGTSFSNLLRYIFPPDEHPSTDGELKEFNYTDRNSELFIQLCQQLRKNITDEETLKFFDSIEKECEKYRGQGFVTMDFSDELEAEVLKFKGTDSPKNVIVMADVYCASAAEYFVEICMESSKTTVIGRATMGVNDYSDLLIKEWDGAYALYYPMSRRVHKTPNDPLHGKGIRPDHYIPWTPKHIEEDLDLLYAMDMLRESKIAEG</sequence>
<dbReference type="Gene3D" id="3.90.226.10">
    <property type="entry name" value="2-enoyl-CoA Hydratase, Chain A, domain 1"/>
    <property type="match status" value="1"/>
</dbReference>
<proteinExistence type="predicted"/>
<keyword evidence="3" id="KW-1185">Reference proteome</keyword>
<reference evidence="2" key="1">
    <citation type="submission" date="2023-03" db="EMBL/GenBank/DDBJ databases">
        <title>MT1 and MT2 Draft Genomes of Novel Species.</title>
        <authorList>
            <person name="Venkateswaran K."/>
        </authorList>
    </citation>
    <scope>NUCLEOTIDE SEQUENCE</scope>
    <source>
        <strain evidence="2">F6_3S_P_2</strain>
    </source>
</reference>
<dbReference type="SUPFAM" id="SSF52096">
    <property type="entry name" value="ClpP/crotonase"/>
    <property type="match status" value="1"/>
</dbReference>
<gene>
    <name evidence="2" type="ORF">P5G49_06895</name>
</gene>
<dbReference type="Pfam" id="PF03572">
    <property type="entry name" value="Peptidase_S41"/>
    <property type="match status" value="1"/>
</dbReference>
<comment type="caution">
    <text evidence="2">The sequence shown here is derived from an EMBL/GenBank/DDBJ whole genome shotgun (WGS) entry which is preliminary data.</text>
</comment>
<feature type="domain" description="Tail specific protease" evidence="1">
    <location>
        <begin position="188"/>
        <end position="402"/>
    </location>
</feature>
<dbReference type="InterPro" id="IPR005151">
    <property type="entry name" value="Tail-specific_protease"/>
</dbReference>
<evidence type="ECO:0000313" key="2">
    <source>
        <dbReference type="EMBL" id="MDN4607209.1"/>
    </source>
</evidence>
<dbReference type="EMBL" id="JAROCC010000004">
    <property type="protein sequence ID" value="MDN4607209.1"/>
    <property type="molecule type" value="Genomic_DNA"/>
</dbReference>
<accession>A0ABT8JPZ1</accession>
<dbReference type="InterPro" id="IPR029045">
    <property type="entry name" value="ClpP/crotonase-like_dom_sf"/>
</dbReference>
<protein>
    <submittedName>
        <fullName evidence="2">S41 family peptidase</fullName>
    </submittedName>
</protein>